<keyword evidence="2" id="KW-0449">Lipoprotein</keyword>
<keyword evidence="1" id="KW-0732">Signal</keyword>
<evidence type="ECO:0000313" key="3">
    <source>
        <dbReference type="Proteomes" id="UP000294814"/>
    </source>
</evidence>
<evidence type="ECO:0000313" key="2">
    <source>
        <dbReference type="EMBL" id="TDE44401.1"/>
    </source>
</evidence>
<sequence length="245" mass="27050">MKTLKLSIVAFLFSIVSTSVFAQSADEVISKYFTTIGGVEKLKPLKGVKMEMSINAQGMEIPVEMVQLAGGKMYVKISLQGKEITQMASDGKTIWNTNFMTMKAEKSDAETTANAILSNNDFPDALLDYKAKGYAAEFIGKETKEGTECFKIKFTKKPVTVDGVKMDDISYYYFDTENYLAIATETEIKQGPMKGQKSVSTMSDYQEVDGVFFPFSMNMGGQDMKIKKVTLNPTVADSAFAFPAQ</sequence>
<accession>A0A4R5F8J4</accession>
<keyword evidence="3" id="KW-1185">Reference proteome</keyword>
<protein>
    <submittedName>
        <fullName evidence="2">Outer membrane lipoprotein-sorting protein</fullName>
    </submittedName>
</protein>
<comment type="caution">
    <text evidence="2">The sequence shown here is derived from an EMBL/GenBank/DDBJ whole genome shotgun (WGS) entry which is preliminary data.</text>
</comment>
<feature type="signal peptide" evidence="1">
    <location>
        <begin position="1"/>
        <end position="22"/>
    </location>
</feature>
<dbReference type="EMBL" id="SMLG01000005">
    <property type="protein sequence ID" value="TDE44401.1"/>
    <property type="molecule type" value="Genomic_DNA"/>
</dbReference>
<proteinExistence type="predicted"/>
<evidence type="ECO:0000256" key="1">
    <source>
        <dbReference type="SAM" id="SignalP"/>
    </source>
</evidence>
<gene>
    <name evidence="2" type="ORF">E0I26_08500</name>
</gene>
<dbReference type="OrthoDB" id="128937at2"/>
<organism evidence="2 3">
    <name type="scientific">Flavobacterium rhamnosiphilum</name>
    <dbReference type="NCBI Taxonomy" id="2541724"/>
    <lineage>
        <taxon>Bacteria</taxon>
        <taxon>Pseudomonadati</taxon>
        <taxon>Bacteroidota</taxon>
        <taxon>Flavobacteriia</taxon>
        <taxon>Flavobacteriales</taxon>
        <taxon>Flavobacteriaceae</taxon>
        <taxon>Flavobacterium</taxon>
    </lineage>
</organism>
<dbReference type="Proteomes" id="UP000294814">
    <property type="component" value="Unassembled WGS sequence"/>
</dbReference>
<name>A0A4R5F8J4_9FLAO</name>
<dbReference type="RefSeq" id="WP_131916065.1">
    <property type="nucleotide sequence ID" value="NZ_SMLG01000005.1"/>
</dbReference>
<dbReference type="AlphaFoldDB" id="A0A4R5F8J4"/>
<feature type="chain" id="PRO_5021010529" evidence="1">
    <location>
        <begin position="23"/>
        <end position="245"/>
    </location>
</feature>
<dbReference type="Gene3D" id="2.50.20.10">
    <property type="entry name" value="Lipoprotein localisation LolA/LolB/LppX"/>
    <property type="match status" value="1"/>
</dbReference>
<reference evidence="2 3" key="1">
    <citation type="submission" date="2019-03" db="EMBL/GenBank/DDBJ databases">
        <title>Novel species of Flavobacterium.</title>
        <authorList>
            <person name="Liu Q."/>
            <person name="Xin Y.-H."/>
        </authorList>
    </citation>
    <scope>NUCLEOTIDE SEQUENCE [LARGE SCALE GENOMIC DNA]</scope>
    <source>
        <strain evidence="2 3">LB3P52</strain>
    </source>
</reference>